<keyword evidence="2" id="KW-1185">Reference proteome</keyword>
<gene>
    <name evidence="1" type="ORF">HUJ06_006497</name>
</gene>
<comment type="caution">
    <text evidence="1">The sequence shown here is derived from an EMBL/GenBank/DDBJ whole genome shotgun (WGS) entry which is preliminary data.</text>
</comment>
<accession>A0A822YTK3</accession>
<protein>
    <submittedName>
        <fullName evidence="1">Uncharacterized protein</fullName>
    </submittedName>
</protein>
<evidence type="ECO:0000313" key="2">
    <source>
        <dbReference type="Proteomes" id="UP000607653"/>
    </source>
</evidence>
<name>A0A822YTK3_NELNU</name>
<proteinExistence type="predicted"/>
<dbReference type="EMBL" id="DUZY01000004">
    <property type="protein sequence ID" value="DAD35857.1"/>
    <property type="molecule type" value="Genomic_DNA"/>
</dbReference>
<organism evidence="1 2">
    <name type="scientific">Nelumbo nucifera</name>
    <name type="common">Sacred lotus</name>
    <dbReference type="NCBI Taxonomy" id="4432"/>
    <lineage>
        <taxon>Eukaryota</taxon>
        <taxon>Viridiplantae</taxon>
        <taxon>Streptophyta</taxon>
        <taxon>Embryophyta</taxon>
        <taxon>Tracheophyta</taxon>
        <taxon>Spermatophyta</taxon>
        <taxon>Magnoliopsida</taxon>
        <taxon>Proteales</taxon>
        <taxon>Nelumbonaceae</taxon>
        <taxon>Nelumbo</taxon>
    </lineage>
</organism>
<reference evidence="1 2" key="1">
    <citation type="journal article" date="2020" name="Mol. Biol. Evol.">
        <title>Distinct Expression and Methylation Patterns for Genes with Different Fates following a Single Whole-Genome Duplication in Flowering Plants.</title>
        <authorList>
            <person name="Shi T."/>
            <person name="Rahmani R.S."/>
            <person name="Gugger P.F."/>
            <person name="Wang M."/>
            <person name="Li H."/>
            <person name="Zhang Y."/>
            <person name="Li Z."/>
            <person name="Wang Q."/>
            <person name="Van de Peer Y."/>
            <person name="Marchal K."/>
            <person name="Chen J."/>
        </authorList>
    </citation>
    <scope>NUCLEOTIDE SEQUENCE [LARGE SCALE GENOMIC DNA]</scope>
    <source>
        <tissue evidence="1">Leaf</tissue>
    </source>
</reference>
<dbReference type="Proteomes" id="UP000607653">
    <property type="component" value="Unassembled WGS sequence"/>
</dbReference>
<sequence>MPRKSQAPISKKLYLDHKQEISSHFFLFFLDFGQFSKITPCSAASNPKSPKSRPNNSYNRPALSLFHSVNWSLNCMEITNGGCACSDTNLDYRNRK</sequence>
<evidence type="ECO:0000313" key="1">
    <source>
        <dbReference type="EMBL" id="DAD35857.1"/>
    </source>
</evidence>
<dbReference type="AlphaFoldDB" id="A0A822YTK3"/>